<reference evidence="4" key="1">
    <citation type="submission" date="2025-02" db="EMBL/GenBank/DDBJ databases">
        <authorList>
            <consortium name="NCBI Genome Project"/>
        </authorList>
    </citation>
    <scope>NUCLEOTIDE SEQUENCE</scope>
</reference>
<sequence>MSSWDPKIRPLPPDVVAKLKSSTAITHLNGVIVELVKNALDANARTVCVTVDFVRGGCIVEDDGDGIPPAEFGPDGGLGKAHHTSKYHSNHTIEGRKGLFLASLAALSLLTITSHHVRHSSTNTVTFHHLTPVARLMPAPVYQELRFSAHGTSVTVNDLFGNMPVRVKSRALALQRPDELERQWDELRHFLVSFMVANDRVAKLVILDAHRDKKITVCPQGLARQYGGEPDLQRLRSILAQSGLVGAQNTGIWDTVSASVSDFTIHAAVSLTPSPTKKVQFVSLGSTPVFARSNANLIYAEVNRSFALSDFGSMKNCSSAVEAPVRAADGQLMHSKPASKAVNKWPMFYIRIDSCNEWSIDDDTQELPESDKSLQRIIDVLSTMINEFLRQSSLRPRTGKRKRSTPNVPPATTRHSSVKAGRSLSPGGEVSATEETLGNQLRLPSLRRPPNVSHHFGDWTRIKSAKPETVSKRFPLRGREPRSTRSENYPAHQVQDHLNQQPALLSASNEGTATEPRSPVLEEPEKHEEQLNQIHEETATDRMTPWVDPYTGRRHLINSRTGQSILHGSSVAADVALRPRSTGCLPEPHRAPDEVQRPRSVDLQRTDNKWVEKLLDNWINPVFGRPERPISAMDVSAGHETARPGSSSRNNQGELCGFESMGVSKFRGKLRKQDLRAAEIIAQVDQKFILVKMQLPSNSPGEPASNLILIDQHAADERCRVEALMAELFTSEEDSPGSIQTITLDPIIFEIPATEASLFERYRNFFHSWGVAYTMEQGPKDKNVFIFVHTLPTLIAERCRTEPNLVSDLIRGEIWKREEENGRSRQPHHPTGFGASRPDMAQTSSSWVDRLDGCPRGIIDLLNSRACRTAVMFNDVLDKNECQSLVRRLADCVFPFQCAHGRPSMIPILEMGAAVSLDQTQSDEYEGPGFVGMFRKWQDAKTDHDIDRLVKRLTNPILPNIHPSSMPIQ</sequence>
<dbReference type="InterPro" id="IPR036890">
    <property type="entry name" value="HATPase_C_sf"/>
</dbReference>
<proteinExistence type="inferred from homology"/>
<dbReference type="SMART" id="SM00853">
    <property type="entry name" value="MutL_C"/>
    <property type="match status" value="1"/>
</dbReference>
<dbReference type="GeneID" id="4990489"/>
<evidence type="ECO:0000256" key="2">
    <source>
        <dbReference type="SAM" id="MobiDB-lite"/>
    </source>
</evidence>
<dbReference type="InterPro" id="IPR042120">
    <property type="entry name" value="MutL_C_dimsub"/>
</dbReference>
<dbReference type="Gene3D" id="3.30.1370.100">
    <property type="entry name" value="MutL, C-terminal domain, regulatory subdomain"/>
    <property type="match status" value="1"/>
</dbReference>
<protein>
    <recommendedName>
        <fullName evidence="3">MutL C-terminal dimerisation domain-containing protein</fullName>
    </recommendedName>
</protein>
<evidence type="ECO:0000259" key="3">
    <source>
        <dbReference type="SMART" id="SM00853"/>
    </source>
</evidence>
<dbReference type="VEuPathDB" id="FungiDB:An04g00870"/>
<dbReference type="PANTHER" id="PTHR10073">
    <property type="entry name" value="DNA MISMATCH REPAIR PROTEIN MLH, PMS, MUTL"/>
    <property type="match status" value="1"/>
</dbReference>
<dbReference type="InterPro" id="IPR037198">
    <property type="entry name" value="MutL_C_sf"/>
</dbReference>
<dbReference type="Pfam" id="PF13589">
    <property type="entry name" value="HATPase_c_3"/>
    <property type="match status" value="1"/>
</dbReference>
<dbReference type="InterPro" id="IPR042121">
    <property type="entry name" value="MutL_C_regsub"/>
</dbReference>
<dbReference type="InterPro" id="IPR038973">
    <property type="entry name" value="MutL/Mlh/Pms-like"/>
</dbReference>
<feature type="region of interest" description="Disordered" evidence="2">
    <location>
        <begin position="391"/>
        <end position="495"/>
    </location>
</feature>
<dbReference type="Gene3D" id="3.30.1540.20">
    <property type="entry name" value="MutL, C-terminal domain, dimerisation subdomain"/>
    <property type="match status" value="1"/>
</dbReference>
<dbReference type="InterPro" id="IPR014790">
    <property type="entry name" value="MutL_C"/>
</dbReference>
<name>A0AAJ6QL14_ASPNG</name>
<comment type="similarity">
    <text evidence="1">Belongs to the DNA mismatch repair MutL/HexB family.</text>
</comment>
<feature type="compositionally biased region" description="Basic and acidic residues" evidence="2">
    <location>
        <begin position="455"/>
        <end position="485"/>
    </location>
</feature>
<dbReference type="KEGG" id="ang:An04g00870"/>
<evidence type="ECO:0000256" key="1">
    <source>
        <dbReference type="ARBA" id="ARBA00006082"/>
    </source>
</evidence>
<dbReference type="AlphaFoldDB" id="A0AAJ6QL14"/>
<feature type="region of interest" description="Disordered" evidence="2">
    <location>
        <begin position="507"/>
        <end position="530"/>
    </location>
</feature>
<feature type="domain" description="MutL C-terminal dimerisation" evidence="3">
    <location>
        <begin position="680"/>
        <end position="877"/>
    </location>
</feature>
<dbReference type="Gene3D" id="3.30.565.10">
    <property type="entry name" value="Histidine kinase-like ATPase, C-terminal domain"/>
    <property type="match status" value="1"/>
</dbReference>
<gene>
    <name evidence="4" type="ORF">An04g00870</name>
</gene>
<evidence type="ECO:0000313" key="4">
    <source>
        <dbReference type="RefSeq" id="XP_001401452.3"/>
    </source>
</evidence>
<dbReference type="PANTHER" id="PTHR10073:SF47">
    <property type="entry name" value="DNA MISMATCH REPAIR PROTEIN MLH3"/>
    <property type="match status" value="1"/>
</dbReference>
<accession>A0AAJ6QL14</accession>
<reference evidence="4" key="2">
    <citation type="submission" date="2025-08" db="UniProtKB">
        <authorList>
            <consortium name="RefSeq"/>
        </authorList>
    </citation>
    <scope>IDENTIFICATION</scope>
</reference>
<feature type="region of interest" description="Disordered" evidence="2">
    <location>
        <begin position="819"/>
        <end position="841"/>
    </location>
</feature>
<dbReference type="RefSeq" id="XP_001401452.3">
    <property type="nucleotide sequence ID" value="XM_001401415.3"/>
</dbReference>
<dbReference type="SUPFAM" id="SSF118116">
    <property type="entry name" value="DNA mismatch repair protein MutL"/>
    <property type="match status" value="1"/>
</dbReference>
<dbReference type="SUPFAM" id="SSF55874">
    <property type="entry name" value="ATPase domain of HSP90 chaperone/DNA topoisomerase II/histidine kinase"/>
    <property type="match status" value="1"/>
</dbReference>
<organism evidence="4">
    <name type="scientific">Aspergillus niger</name>
    <dbReference type="NCBI Taxonomy" id="5061"/>
    <lineage>
        <taxon>Eukaryota</taxon>
        <taxon>Fungi</taxon>
        <taxon>Dikarya</taxon>
        <taxon>Ascomycota</taxon>
        <taxon>Pezizomycotina</taxon>
        <taxon>Eurotiomycetes</taxon>
        <taxon>Eurotiomycetidae</taxon>
        <taxon>Eurotiales</taxon>
        <taxon>Aspergillaceae</taxon>
        <taxon>Aspergillus</taxon>
        <taxon>Aspergillus subgen. Circumdati</taxon>
    </lineage>
</organism>